<reference evidence="2 3" key="1">
    <citation type="submission" date="2019-03" db="EMBL/GenBank/DDBJ databases">
        <title>Genome sequence of Sphingomonas sp. 17J27-24.</title>
        <authorList>
            <person name="Kim M."/>
            <person name="Maeng S."/>
            <person name="Sathiyaraj S."/>
        </authorList>
    </citation>
    <scope>NUCLEOTIDE SEQUENCE [LARGE SCALE GENOMIC DNA]</scope>
    <source>
        <strain evidence="2 3">17J27-24</strain>
    </source>
</reference>
<keyword evidence="3" id="KW-1185">Reference proteome</keyword>
<dbReference type="AlphaFoldDB" id="A0A4Y8ZQS4"/>
<protein>
    <recommendedName>
        <fullName evidence="4">ATPase</fullName>
    </recommendedName>
</protein>
<feature type="chain" id="PRO_5021424410" description="ATPase" evidence="1">
    <location>
        <begin position="19"/>
        <end position="182"/>
    </location>
</feature>
<dbReference type="EMBL" id="SPDV01000017">
    <property type="protein sequence ID" value="TFI58380.1"/>
    <property type="molecule type" value="Genomic_DNA"/>
</dbReference>
<dbReference type="Proteomes" id="UP000298213">
    <property type="component" value="Unassembled WGS sequence"/>
</dbReference>
<evidence type="ECO:0000256" key="1">
    <source>
        <dbReference type="SAM" id="SignalP"/>
    </source>
</evidence>
<comment type="caution">
    <text evidence="2">The sequence shown here is derived from an EMBL/GenBank/DDBJ whole genome shotgun (WGS) entry which is preliminary data.</text>
</comment>
<sequence length="182" mass="18669">MKYAAAALMLAIAGTAQAEVVSSAPGGFEVRSVKVVKGTPEQVWTTIAKIGDWWDPAHSYSGKAANLSLSLETGACFCEAIPAGTQAGNGGATAAAGMVIHGRVLMAMPYQTVTLDSALGPILDEGATGRLKWTLKPVAGGTEVTQSYVVGGYIRGGGDKLAPIVDMVLGQALTRLQAHLAR</sequence>
<dbReference type="RefSeq" id="WP_135086438.1">
    <property type="nucleotide sequence ID" value="NZ_SPDV01000017.1"/>
</dbReference>
<keyword evidence="1" id="KW-0732">Signal</keyword>
<accession>A0A4Y8ZQS4</accession>
<evidence type="ECO:0000313" key="3">
    <source>
        <dbReference type="Proteomes" id="UP000298213"/>
    </source>
</evidence>
<evidence type="ECO:0000313" key="2">
    <source>
        <dbReference type="EMBL" id="TFI58380.1"/>
    </source>
</evidence>
<dbReference type="InterPro" id="IPR023393">
    <property type="entry name" value="START-like_dom_sf"/>
</dbReference>
<name>A0A4Y8ZQS4_9SPHN</name>
<dbReference type="Gene3D" id="3.30.530.20">
    <property type="match status" value="1"/>
</dbReference>
<gene>
    <name evidence="2" type="ORF">E2493_10375</name>
</gene>
<dbReference type="SUPFAM" id="SSF55961">
    <property type="entry name" value="Bet v1-like"/>
    <property type="match status" value="1"/>
</dbReference>
<feature type="signal peptide" evidence="1">
    <location>
        <begin position="1"/>
        <end position="18"/>
    </location>
</feature>
<evidence type="ECO:0008006" key="4">
    <source>
        <dbReference type="Google" id="ProtNLM"/>
    </source>
</evidence>
<dbReference type="OrthoDB" id="5735475at2"/>
<proteinExistence type="predicted"/>
<organism evidence="2 3">
    <name type="scientific">Sphingomonas parva</name>
    <dbReference type="NCBI Taxonomy" id="2555898"/>
    <lineage>
        <taxon>Bacteria</taxon>
        <taxon>Pseudomonadati</taxon>
        <taxon>Pseudomonadota</taxon>
        <taxon>Alphaproteobacteria</taxon>
        <taxon>Sphingomonadales</taxon>
        <taxon>Sphingomonadaceae</taxon>
        <taxon>Sphingomonas</taxon>
    </lineage>
</organism>